<feature type="domain" description="BZIP" evidence="10">
    <location>
        <begin position="143"/>
        <end position="200"/>
    </location>
</feature>
<dbReference type="InterPro" id="IPR004827">
    <property type="entry name" value="bZIP"/>
</dbReference>
<gene>
    <name evidence="11" type="ORF">ACJRO7_023764</name>
</gene>
<keyword evidence="6" id="KW-0804">Transcription</keyword>
<evidence type="ECO:0000256" key="7">
    <source>
        <dbReference type="ARBA" id="ARBA00023242"/>
    </source>
</evidence>
<proteinExistence type="inferred from homology"/>
<evidence type="ECO:0000259" key="10">
    <source>
        <dbReference type="PROSITE" id="PS50217"/>
    </source>
</evidence>
<keyword evidence="9" id="KW-0812">Transmembrane</keyword>
<dbReference type="EMBL" id="JBJKBG010000006">
    <property type="protein sequence ID" value="KAL3734462.1"/>
    <property type="molecule type" value="Genomic_DNA"/>
</dbReference>
<feature type="compositionally biased region" description="Low complexity" evidence="8">
    <location>
        <begin position="111"/>
        <end position="122"/>
    </location>
</feature>
<reference evidence="11 12" key="1">
    <citation type="submission" date="2024-11" db="EMBL/GenBank/DDBJ databases">
        <title>Chromosome-level genome assembly of Eucalyptus globulus Labill. provides insights into its genome evolution.</title>
        <authorList>
            <person name="Li X."/>
        </authorList>
    </citation>
    <scope>NUCLEOTIDE SEQUENCE [LARGE SCALE GENOMIC DNA]</scope>
    <source>
        <strain evidence="11">CL2024</strain>
        <tissue evidence="11">Fresh tender leaves</tissue>
    </source>
</reference>
<accession>A0ABD3K5D3</accession>
<keyword evidence="4" id="KW-0805">Transcription regulation</keyword>
<dbReference type="Gene3D" id="1.20.5.170">
    <property type="match status" value="1"/>
</dbReference>
<keyword evidence="12" id="KW-1185">Reference proteome</keyword>
<comment type="caution">
    <text evidence="11">The sequence shown here is derived from an EMBL/GenBank/DDBJ whole genome shotgun (WGS) entry which is preliminary data.</text>
</comment>
<evidence type="ECO:0000256" key="6">
    <source>
        <dbReference type="ARBA" id="ARBA00023163"/>
    </source>
</evidence>
<feature type="region of interest" description="Disordered" evidence="8">
    <location>
        <begin position="97"/>
        <end position="158"/>
    </location>
</feature>
<dbReference type="GO" id="GO:0005789">
    <property type="term" value="C:endoplasmic reticulum membrane"/>
    <property type="evidence" value="ECO:0007669"/>
    <property type="project" value="UniProtKB-SubCell"/>
</dbReference>
<comment type="similarity">
    <text evidence="3">Belongs to the bZIP family.</text>
</comment>
<evidence type="ECO:0000256" key="1">
    <source>
        <dbReference type="ARBA" id="ARBA00004123"/>
    </source>
</evidence>
<evidence type="ECO:0000256" key="2">
    <source>
        <dbReference type="ARBA" id="ARBA00004389"/>
    </source>
</evidence>
<dbReference type="PANTHER" id="PTHR47416:SF8">
    <property type="entry name" value="BASIC-LEUCINE ZIPPER TRANSCRIPTION FACTOR E-RELATED"/>
    <property type="match status" value="1"/>
</dbReference>
<dbReference type="CDD" id="cd14704">
    <property type="entry name" value="bZIP_HY5-like"/>
    <property type="match status" value="1"/>
</dbReference>
<keyword evidence="9" id="KW-1133">Transmembrane helix</keyword>
<keyword evidence="9" id="KW-0472">Membrane</keyword>
<dbReference type="SMART" id="SM00338">
    <property type="entry name" value="BRLZ"/>
    <property type="match status" value="1"/>
</dbReference>
<dbReference type="PROSITE" id="PS50217">
    <property type="entry name" value="BZIP"/>
    <property type="match status" value="1"/>
</dbReference>
<protein>
    <recommendedName>
        <fullName evidence="10">BZIP domain-containing protein</fullName>
    </recommendedName>
</protein>
<keyword evidence="7" id="KW-0539">Nucleus</keyword>
<dbReference type="PROSITE" id="PS00036">
    <property type="entry name" value="BZIP_BASIC"/>
    <property type="match status" value="1"/>
</dbReference>
<dbReference type="PANTHER" id="PTHR47416">
    <property type="entry name" value="BASIC-LEUCINE ZIPPER TRANSCRIPTION FACTOR F-RELATED"/>
    <property type="match status" value="1"/>
</dbReference>
<dbReference type="AlphaFoldDB" id="A0ABD3K5D3"/>
<dbReference type="Pfam" id="PF00170">
    <property type="entry name" value="bZIP_1"/>
    <property type="match status" value="1"/>
</dbReference>
<dbReference type="GO" id="GO:0003677">
    <property type="term" value="F:DNA binding"/>
    <property type="evidence" value="ECO:0007669"/>
    <property type="project" value="UniProtKB-KW"/>
</dbReference>
<sequence length="308" mass="32918">MEDLELHMDEDVMAHIDLDGFFGDLPEAGDVIGACSSANGSSSSPDSGLSWFDEIENILMKDDEDGGVVGGGIRADSSQEFCDRFLADVLVDSPGDGSAEIADVSGDKEVPGSPSSPGSSDDGGVETAKVDGANGGGEAYDPASKKIKRQLRNRDAAVRSRERKKAFVKDLEVKSKYLEGECRRLGRLLQCVMAENQALRFNLQNSACGASVAKQESAVLSEPLPLGSLFWFLCITCLFTLPPPLLLALEAVLRENAGRGNLKPLAAPRGARSEMFGSCGVQTLDKSRRYKALRTKMKAGFLLPRVLA</sequence>
<comment type="subcellular location">
    <subcellularLocation>
        <location evidence="2">Endoplasmic reticulum membrane</location>
        <topology evidence="2">Single-pass membrane protein</topology>
    </subcellularLocation>
    <subcellularLocation>
        <location evidence="1">Nucleus</location>
    </subcellularLocation>
</comment>
<feature type="transmembrane region" description="Helical" evidence="9">
    <location>
        <begin position="229"/>
        <end position="253"/>
    </location>
</feature>
<dbReference type="SUPFAM" id="SSF57959">
    <property type="entry name" value="Leucine zipper domain"/>
    <property type="match status" value="1"/>
</dbReference>
<keyword evidence="5" id="KW-0238">DNA-binding</keyword>
<evidence type="ECO:0000256" key="9">
    <source>
        <dbReference type="SAM" id="Phobius"/>
    </source>
</evidence>
<dbReference type="InterPro" id="IPR046347">
    <property type="entry name" value="bZIP_sf"/>
</dbReference>
<evidence type="ECO:0000256" key="4">
    <source>
        <dbReference type="ARBA" id="ARBA00023015"/>
    </source>
</evidence>
<dbReference type="GO" id="GO:0005634">
    <property type="term" value="C:nucleus"/>
    <property type="evidence" value="ECO:0007669"/>
    <property type="project" value="UniProtKB-SubCell"/>
</dbReference>
<organism evidence="11 12">
    <name type="scientific">Eucalyptus globulus</name>
    <name type="common">Tasmanian blue gum</name>
    <dbReference type="NCBI Taxonomy" id="34317"/>
    <lineage>
        <taxon>Eukaryota</taxon>
        <taxon>Viridiplantae</taxon>
        <taxon>Streptophyta</taxon>
        <taxon>Embryophyta</taxon>
        <taxon>Tracheophyta</taxon>
        <taxon>Spermatophyta</taxon>
        <taxon>Magnoliopsida</taxon>
        <taxon>eudicotyledons</taxon>
        <taxon>Gunneridae</taxon>
        <taxon>Pentapetalae</taxon>
        <taxon>rosids</taxon>
        <taxon>malvids</taxon>
        <taxon>Myrtales</taxon>
        <taxon>Myrtaceae</taxon>
        <taxon>Myrtoideae</taxon>
        <taxon>Eucalypteae</taxon>
        <taxon>Eucalyptus</taxon>
    </lineage>
</organism>
<name>A0ABD3K5D3_EUCGL</name>
<dbReference type="Proteomes" id="UP001634007">
    <property type="component" value="Unassembled WGS sequence"/>
</dbReference>
<evidence type="ECO:0000313" key="11">
    <source>
        <dbReference type="EMBL" id="KAL3734462.1"/>
    </source>
</evidence>
<evidence type="ECO:0000313" key="12">
    <source>
        <dbReference type="Proteomes" id="UP001634007"/>
    </source>
</evidence>
<evidence type="ECO:0000256" key="5">
    <source>
        <dbReference type="ARBA" id="ARBA00023125"/>
    </source>
</evidence>
<evidence type="ECO:0000256" key="3">
    <source>
        <dbReference type="ARBA" id="ARBA00007163"/>
    </source>
</evidence>
<evidence type="ECO:0000256" key="8">
    <source>
        <dbReference type="SAM" id="MobiDB-lite"/>
    </source>
</evidence>